<organism evidence="1 2">
    <name type="scientific">Candidatus Shapirobacteria bacterium CG08_land_8_20_14_0_20_39_18</name>
    <dbReference type="NCBI Taxonomy" id="1974883"/>
    <lineage>
        <taxon>Bacteria</taxon>
        <taxon>Candidatus Shapironibacteriota</taxon>
    </lineage>
</organism>
<comment type="caution">
    <text evidence="1">The sequence shown here is derived from an EMBL/GenBank/DDBJ whole genome shotgun (WGS) entry which is preliminary data.</text>
</comment>
<dbReference type="EMBL" id="PEYO01000023">
    <property type="protein sequence ID" value="PIU03090.1"/>
    <property type="molecule type" value="Genomic_DNA"/>
</dbReference>
<evidence type="ECO:0000313" key="1">
    <source>
        <dbReference type="EMBL" id="PIU03090.1"/>
    </source>
</evidence>
<name>A0A2M6XBV4_9BACT</name>
<reference evidence="2" key="1">
    <citation type="submission" date="2017-09" db="EMBL/GenBank/DDBJ databases">
        <title>Depth-based differentiation of microbial function through sediment-hosted aquifers and enrichment of novel symbionts in the deep terrestrial subsurface.</title>
        <authorList>
            <person name="Probst A.J."/>
            <person name="Ladd B."/>
            <person name="Jarett J.K."/>
            <person name="Geller-Mcgrath D.E."/>
            <person name="Sieber C.M.K."/>
            <person name="Emerson J.B."/>
            <person name="Anantharaman K."/>
            <person name="Thomas B.C."/>
            <person name="Malmstrom R."/>
            <person name="Stieglmeier M."/>
            <person name="Klingl A."/>
            <person name="Woyke T."/>
            <person name="Ryan C.M."/>
            <person name="Banfield J.F."/>
        </authorList>
    </citation>
    <scope>NUCLEOTIDE SEQUENCE [LARGE SCALE GENOMIC DNA]</scope>
</reference>
<gene>
    <name evidence="1" type="ORF">COT44_05015</name>
</gene>
<proteinExistence type="predicted"/>
<dbReference type="AlphaFoldDB" id="A0A2M6XBV4"/>
<sequence>MKKKLPQRVILSAATGSSGNASLDSSTSLGMTIETATISGSLLVSGKTTVNDLGVTGKISAGLLTIDGLTGCHPEASAEGSSQKDSSPSVQNDCGTGVSINTLSGPLKLQSLALGNIEMMGGLVTIDTKGNITTQGTVTAKEIQAETIKVFGDKTAGSAILPAGLTSITIDSENATDSARIYLTPNTLSSKILTVTAKKIGSFVVGIKSPETIDLKFDWLIIQ</sequence>
<accession>A0A2M6XBV4</accession>
<protein>
    <submittedName>
        <fullName evidence="1">Uncharacterized protein</fullName>
    </submittedName>
</protein>
<dbReference type="Proteomes" id="UP000228996">
    <property type="component" value="Unassembled WGS sequence"/>
</dbReference>
<evidence type="ECO:0000313" key="2">
    <source>
        <dbReference type="Proteomes" id="UP000228996"/>
    </source>
</evidence>